<reference evidence="9 10" key="2">
    <citation type="submission" date="2025-04" db="UniProtKB">
        <authorList>
            <consortium name="RefSeq"/>
        </authorList>
    </citation>
    <scope>IDENTIFICATION</scope>
    <source>
        <tissue evidence="9 10">Young leaves</tissue>
    </source>
</reference>
<dbReference type="GO" id="GO:0034755">
    <property type="term" value="P:iron ion transmembrane transport"/>
    <property type="evidence" value="ECO:0007669"/>
    <property type="project" value="TreeGrafter"/>
</dbReference>
<evidence type="ECO:0000256" key="6">
    <source>
        <dbReference type="SAM" id="MobiDB-lite"/>
    </source>
</evidence>
<feature type="region of interest" description="Disordered" evidence="6">
    <location>
        <begin position="673"/>
        <end position="700"/>
    </location>
</feature>
<feature type="transmembrane region" description="Helical" evidence="7">
    <location>
        <begin position="127"/>
        <end position="147"/>
    </location>
</feature>
<evidence type="ECO:0000313" key="12">
    <source>
        <dbReference type="RefSeq" id="XP_038972398.1"/>
    </source>
</evidence>
<evidence type="ECO:0000256" key="1">
    <source>
        <dbReference type="ARBA" id="ARBA00004141"/>
    </source>
</evidence>
<keyword evidence="8" id="KW-1185">Reference proteome</keyword>
<reference evidence="8" key="1">
    <citation type="journal article" date="2019" name="Nat. Commun.">
        <title>Genome-wide association mapping of date palm fruit traits.</title>
        <authorList>
            <person name="Hazzouri K.M."/>
            <person name="Gros-Balthazard M."/>
            <person name="Flowers J.M."/>
            <person name="Copetti D."/>
            <person name="Lemansour A."/>
            <person name="Lebrun M."/>
            <person name="Masmoudi K."/>
            <person name="Ferrand S."/>
            <person name="Dhar M.I."/>
            <person name="Fresquez Z.A."/>
            <person name="Rosas U."/>
            <person name="Zhang J."/>
            <person name="Talag J."/>
            <person name="Lee S."/>
            <person name="Kudrna D."/>
            <person name="Powell R.F."/>
            <person name="Leitch I.J."/>
            <person name="Krueger R.R."/>
            <person name="Wing R.A."/>
            <person name="Amiri K.M.A."/>
            <person name="Purugganan M.D."/>
        </authorList>
    </citation>
    <scope>NUCLEOTIDE SEQUENCE [LARGE SCALE GENOMIC DNA]</scope>
    <source>
        <strain evidence="8">cv. Khalas</strain>
    </source>
</reference>
<keyword evidence="5 7" id="KW-0472">Membrane</keyword>
<feature type="transmembrane region" description="Helical" evidence="7">
    <location>
        <begin position="249"/>
        <end position="270"/>
    </location>
</feature>
<comment type="similarity">
    <text evidence="2">Belongs to the NRAMP (TC 2.A.55) family.</text>
</comment>
<protein>
    <submittedName>
        <fullName evidence="9 10">Protein ETHYLENE-INSENSITIVE 2-like isoform X1</fullName>
    </submittedName>
</protein>
<dbReference type="InterPro" id="IPR017187">
    <property type="entry name" value="EIN2"/>
</dbReference>
<feature type="transmembrane region" description="Helical" evidence="7">
    <location>
        <begin position="362"/>
        <end position="383"/>
    </location>
</feature>
<evidence type="ECO:0000256" key="3">
    <source>
        <dbReference type="ARBA" id="ARBA00022692"/>
    </source>
</evidence>
<evidence type="ECO:0000313" key="11">
    <source>
        <dbReference type="RefSeq" id="XP_026660964.2"/>
    </source>
</evidence>
<feature type="transmembrane region" description="Helical" evidence="7">
    <location>
        <begin position="403"/>
        <end position="421"/>
    </location>
</feature>
<feature type="transmembrane region" description="Helical" evidence="7">
    <location>
        <begin position="290"/>
        <end position="310"/>
    </location>
</feature>
<dbReference type="RefSeq" id="XP_026660964.2">
    <property type="nucleotide sequence ID" value="XM_026805163.2"/>
</dbReference>
<dbReference type="PANTHER" id="PTHR11706:SF75">
    <property type="entry name" value="ETHYLENE-INSENSITIVE PROTEIN 2"/>
    <property type="match status" value="1"/>
</dbReference>
<keyword evidence="3 7" id="KW-0812">Transmembrane</keyword>
<dbReference type="Pfam" id="PF01566">
    <property type="entry name" value="Nramp"/>
    <property type="match status" value="1"/>
</dbReference>
<feature type="transmembrane region" description="Helical" evidence="7">
    <location>
        <begin position="322"/>
        <end position="342"/>
    </location>
</feature>
<organism evidence="8 10">
    <name type="scientific">Phoenix dactylifera</name>
    <name type="common">Date palm</name>
    <dbReference type="NCBI Taxonomy" id="42345"/>
    <lineage>
        <taxon>Eukaryota</taxon>
        <taxon>Viridiplantae</taxon>
        <taxon>Streptophyta</taxon>
        <taxon>Embryophyta</taxon>
        <taxon>Tracheophyta</taxon>
        <taxon>Spermatophyta</taxon>
        <taxon>Magnoliopsida</taxon>
        <taxon>Liliopsida</taxon>
        <taxon>Arecaceae</taxon>
        <taxon>Coryphoideae</taxon>
        <taxon>Phoeniceae</taxon>
        <taxon>Phoenix</taxon>
    </lineage>
</organism>
<dbReference type="PIRSF" id="PIRSF037378">
    <property type="entry name" value="EIN2"/>
    <property type="match status" value="1"/>
</dbReference>
<evidence type="ECO:0000256" key="7">
    <source>
        <dbReference type="SAM" id="Phobius"/>
    </source>
</evidence>
<evidence type="ECO:0000313" key="8">
    <source>
        <dbReference type="Proteomes" id="UP000228380"/>
    </source>
</evidence>
<dbReference type="RefSeq" id="XP_038972398.1">
    <property type="nucleotide sequence ID" value="XM_039116470.1"/>
</dbReference>
<feature type="compositionally biased region" description="Polar residues" evidence="6">
    <location>
        <begin position="852"/>
        <end position="869"/>
    </location>
</feature>
<evidence type="ECO:0000256" key="4">
    <source>
        <dbReference type="ARBA" id="ARBA00022989"/>
    </source>
</evidence>
<sequence length="1204" mass="132726">MEYMDLGKWVAAIEGGAHIGLHLILVLFFFNCSGILCQYLANLIGIVTGKNLAQICNEEYCRLTCVLLGVQAQISMIVSDLTMILSFAHGFSLFFGVNQFISIYFSATIAVLIPYIFNLLGSCKLEAVYGISSFVSLFGVLSSLPNIPSIAHDRYPGLDLQTACSVMVLLGSNIMPHNFYIHSSVVQLQKPTNASVGSLIHDTLFTIISNFAAIFLVNFVFMSSTAAVFDNAGLIMPTFQDAFMLVDQIFNSPAAPFPFSLVFLIAIVITSCIRSLGAQVILHDFFQINLPIWVHHIIVKSLAVIPALYCLQSVGPEGIYQLLLFCQVILATLVPPSVIPLFRVSSSRSIMGFFRISQHTDIFAFCAFLVFLATDTIFIFELLFENCFWTVELRESMGRGVRLVLLLLAITSYVFALYMVFTPLRSESNRLDDENSKGPDMQIFTWGRKKDQLELSKGRDENSSSQTINGEEKEYVKETTSIESLENQSNNMFAEFSLDQPKTAIHSEWQAQKPASVLALNKDCIIQSLSLEEYNSIVNIVSSDEVISKGIAQNYETKVSREENVEVGVGVHHQKDGEKGGACEPVQPPSASTSDVPGSCKNARVTGGNIRNDAKKATSCGLSRAGRRQLAAILNEFWAHLFDLHGLLTEEAKVMRTDLLLNLDLEMYHASARAGTKDTSQKSSLDTESGPLPSANSRDYTPMQEKAMNLELSYMPLAQTSFWSMDTRFLDVNGQCDGQDCHIPKIQDFEIPQFGTWLRTPNIAKSSVTEYGDQLQDTSSQNASGSLCKSSLQNPASTGSICSQFRRPQYEPSSVENPSFLGSTKENISFPDISELIDSFGRSSLNISGSFSSASGTAHEQAQNPNNLVSEGEEAPSALDKLSVLKHHESFLCQVVSPILDSEPFWVKQPLENMFSSTIKTSKARKRKQVLNTSFTSKIIMSYGESEAWVLQSLRVCLGKLLDLEGSSWLFTQNGGYDEKLIDWVAAAEGYLRKEGTSLLNQVKCSEEEDMNDVISSVSNCGEHCTWQSGLVIGFGVWCICRILGLLLMESRPELWGKYTYVLNRLQMQGILDPAFLNPRDPLKPCQCIDHLDMRTSGLEHIKESLGGTRCTTASSVLQMIKEVEGAISRRKGRSGTAAGGIAFPKGKENLASVLKRYKRCLSKKSSATNGGASAPSEKDTEQAENLKLNGPLTGNRDYAWKNG</sequence>
<feature type="region of interest" description="Disordered" evidence="6">
    <location>
        <begin position="852"/>
        <end position="873"/>
    </location>
</feature>
<accession>A0A8B8J544</accession>
<feature type="region of interest" description="Disordered" evidence="6">
    <location>
        <begin position="573"/>
        <end position="607"/>
    </location>
</feature>
<feature type="transmembrane region" description="Helical" evidence="7">
    <location>
        <begin position="100"/>
        <end position="120"/>
    </location>
</feature>
<comment type="subcellular location">
    <subcellularLocation>
        <location evidence="1">Membrane</location>
        <topology evidence="1">Multi-pass membrane protein</topology>
    </subcellularLocation>
</comment>
<evidence type="ECO:0000256" key="2">
    <source>
        <dbReference type="ARBA" id="ARBA00009965"/>
    </source>
</evidence>
<dbReference type="InterPro" id="IPR001046">
    <property type="entry name" value="NRAMP_fam"/>
</dbReference>
<feature type="region of interest" description="Disordered" evidence="6">
    <location>
        <begin position="1164"/>
        <end position="1204"/>
    </location>
</feature>
<evidence type="ECO:0000313" key="9">
    <source>
        <dbReference type="RefSeq" id="XP_026660960.2"/>
    </source>
</evidence>
<dbReference type="RefSeq" id="XP_026660963.2">
    <property type="nucleotide sequence ID" value="XM_026805162.2"/>
</dbReference>
<dbReference type="RefSeq" id="XP_026660960.2">
    <property type="nucleotide sequence ID" value="XM_026805159.2"/>
</dbReference>
<dbReference type="GeneID" id="103708429"/>
<feature type="transmembrane region" description="Helical" evidence="7">
    <location>
        <begin position="20"/>
        <end position="44"/>
    </location>
</feature>
<feature type="transmembrane region" description="Helical" evidence="7">
    <location>
        <begin position="207"/>
        <end position="229"/>
    </location>
</feature>
<gene>
    <name evidence="9 10 11 12" type="primary">LOC103708429</name>
</gene>
<proteinExistence type="inferred from homology"/>
<dbReference type="PRINTS" id="PR00447">
    <property type="entry name" value="NATRESASSCMP"/>
</dbReference>
<dbReference type="Proteomes" id="UP000228380">
    <property type="component" value="Chromosome 2"/>
</dbReference>
<feature type="transmembrane region" description="Helical" evidence="7">
    <location>
        <begin position="65"/>
        <end position="88"/>
    </location>
</feature>
<dbReference type="GO" id="GO:0009873">
    <property type="term" value="P:ethylene-activated signaling pathway"/>
    <property type="evidence" value="ECO:0007669"/>
    <property type="project" value="InterPro"/>
</dbReference>
<evidence type="ECO:0000313" key="10">
    <source>
        <dbReference type="RefSeq" id="XP_026660963.2"/>
    </source>
</evidence>
<dbReference type="GO" id="GO:0005384">
    <property type="term" value="F:manganese ion transmembrane transporter activity"/>
    <property type="evidence" value="ECO:0007669"/>
    <property type="project" value="TreeGrafter"/>
</dbReference>
<keyword evidence="4 7" id="KW-1133">Transmembrane helix</keyword>
<dbReference type="OrthoDB" id="770043at2759"/>
<dbReference type="AlphaFoldDB" id="A0A8B8J544"/>
<evidence type="ECO:0000256" key="5">
    <source>
        <dbReference type="ARBA" id="ARBA00023136"/>
    </source>
</evidence>
<dbReference type="PANTHER" id="PTHR11706">
    <property type="entry name" value="SOLUTE CARRIER PROTEIN FAMILY 11 MEMBER"/>
    <property type="match status" value="1"/>
</dbReference>
<dbReference type="GO" id="GO:0005886">
    <property type="term" value="C:plasma membrane"/>
    <property type="evidence" value="ECO:0007669"/>
    <property type="project" value="TreeGrafter"/>
</dbReference>
<dbReference type="GO" id="GO:0015086">
    <property type="term" value="F:cadmium ion transmembrane transporter activity"/>
    <property type="evidence" value="ECO:0007669"/>
    <property type="project" value="TreeGrafter"/>
</dbReference>
<name>A0A8B8J544_PHODC</name>